<feature type="non-terminal residue" evidence="3">
    <location>
        <position position="549"/>
    </location>
</feature>
<accession>A0A0G4MPS5</accession>
<evidence type="ECO:0000256" key="2">
    <source>
        <dbReference type="SAM" id="Phobius"/>
    </source>
</evidence>
<dbReference type="Proteomes" id="UP000044602">
    <property type="component" value="Unassembled WGS sequence"/>
</dbReference>
<feature type="compositionally biased region" description="Low complexity" evidence="1">
    <location>
        <begin position="385"/>
        <end position="432"/>
    </location>
</feature>
<keyword evidence="2" id="KW-0812">Transmembrane</keyword>
<dbReference type="AlphaFoldDB" id="A0A0G4MPS5"/>
<name>A0A0G4MPS5_VERLO</name>
<keyword evidence="4" id="KW-1185">Reference proteome</keyword>
<feature type="region of interest" description="Disordered" evidence="1">
    <location>
        <begin position="371"/>
        <end position="447"/>
    </location>
</feature>
<feature type="transmembrane region" description="Helical" evidence="2">
    <location>
        <begin position="452"/>
        <end position="475"/>
    </location>
</feature>
<reference evidence="4" key="1">
    <citation type="submission" date="2015-05" db="EMBL/GenBank/DDBJ databases">
        <authorList>
            <person name="Fogelqvist Johan"/>
        </authorList>
    </citation>
    <scope>NUCLEOTIDE SEQUENCE [LARGE SCALE GENOMIC DNA]</scope>
</reference>
<protein>
    <recommendedName>
        <fullName evidence="5">Mid2 domain-containing protein</fullName>
    </recommendedName>
</protein>
<gene>
    <name evidence="3" type="ORF">BN1708_006908</name>
</gene>
<keyword evidence="2" id="KW-0472">Membrane</keyword>
<evidence type="ECO:0000313" key="4">
    <source>
        <dbReference type="Proteomes" id="UP000044602"/>
    </source>
</evidence>
<evidence type="ECO:0008006" key="5">
    <source>
        <dbReference type="Google" id="ProtNLM"/>
    </source>
</evidence>
<proteinExistence type="predicted"/>
<evidence type="ECO:0000313" key="3">
    <source>
        <dbReference type="EMBL" id="CRK36050.1"/>
    </source>
</evidence>
<evidence type="ECO:0000256" key="1">
    <source>
        <dbReference type="SAM" id="MobiDB-lite"/>
    </source>
</evidence>
<keyword evidence="2" id="KW-1133">Transmembrane helix</keyword>
<dbReference type="EMBL" id="CVQH01023861">
    <property type="protein sequence ID" value="CRK36050.1"/>
    <property type="molecule type" value="Genomic_DNA"/>
</dbReference>
<organism evidence="3 4">
    <name type="scientific">Verticillium longisporum</name>
    <name type="common">Verticillium dahliae var. longisporum</name>
    <dbReference type="NCBI Taxonomy" id="100787"/>
    <lineage>
        <taxon>Eukaryota</taxon>
        <taxon>Fungi</taxon>
        <taxon>Dikarya</taxon>
        <taxon>Ascomycota</taxon>
        <taxon>Pezizomycotina</taxon>
        <taxon>Sordariomycetes</taxon>
        <taxon>Hypocreomycetidae</taxon>
        <taxon>Glomerellales</taxon>
        <taxon>Plectosphaerellaceae</taxon>
        <taxon>Verticillium</taxon>
    </lineage>
</organism>
<sequence>MTRTIDLESHVLSFQPCVFPSSHDDAEEGEAKGPLHPCHLVDFPAGSKFAFRRRSFLAVPCLARWLTFFCLAGAQHALALSCSLSLVSPPFSCCFPNEPSRCTDPNHRLLPWIPLVAARLETQQQHLPNCKSYRTAADSQRIDLLLTTSHFQQHYLSASIARDTASLIRRLFKKRRSYEDAMSLVQGILPRLPSATAILLLTSILAPANAHVLPRQTLTIDHRQLDVLPYPPLPTAASLLPHDLLRRQEENTICGYVGGDPALPATCSAGSHCVVDQGVGAIGCCPNGGGACTTGVFTGCVDANSGPQTELNPYVFTCVGSDVCYRNTFEGGNFQYGCGSASDMAATVVATASGVTAPPALETVSAPLTATPSQLSEPTTLGSVSSGSQTTSTASSTDTSSSSGASSSASSSASTDDSSSTSAAAESSTASGEPVTEAPDASSSGGVNKTGAIIGGSISGAAVLIGLLVVGLFCWKRKRGNKRQGPGTKENIRYISPMTGASGFAPIGSGRDTYEQAYMPGQNGNQTTIISNKGMAQPAHHPTADLDQP</sequence>
<feature type="compositionally biased region" description="Polar residues" evidence="1">
    <location>
        <begin position="371"/>
        <end position="384"/>
    </location>
</feature>
<dbReference type="STRING" id="100787.A0A0G4MPS5"/>